<accession>A0A8E2APM8</accession>
<dbReference type="EMBL" id="KV722672">
    <property type="protein sequence ID" value="OCH84442.1"/>
    <property type="molecule type" value="Genomic_DNA"/>
</dbReference>
<feature type="transmembrane region" description="Helical" evidence="1">
    <location>
        <begin position="6"/>
        <end position="25"/>
    </location>
</feature>
<dbReference type="Proteomes" id="UP000250043">
    <property type="component" value="Unassembled WGS sequence"/>
</dbReference>
<protein>
    <submittedName>
        <fullName evidence="2">Uncharacterized protein</fullName>
    </submittedName>
</protein>
<evidence type="ECO:0000313" key="2">
    <source>
        <dbReference type="EMBL" id="OCH84442.1"/>
    </source>
</evidence>
<organism evidence="2 3">
    <name type="scientific">Obba rivulosa</name>
    <dbReference type="NCBI Taxonomy" id="1052685"/>
    <lineage>
        <taxon>Eukaryota</taxon>
        <taxon>Fungi</taxon>
        <taxon>Dikarya</taxon>
        <taxon>Basidiomycota</taxon>
        <taxon>Agaricomycotina</taxon>
        <taxon>Agaricomycetes</taxon>
        <taxon>Polyporales</taxon>
        <taxon>Gelatoporiaceae</taxon>
        <taxon>Obba</taxon>
    </lineage>
</organism>
<name>A0A8E2APM8_9APHY</name>
<sequence>MHRGTVVLYVYVKVSAGIVMLARWAERGIHFTRCCGFSVGATVSFCNQIQEVPNTRLQWSNVIFWGPRGDSICP</sequence>
<reference evidence="2 3" key="1">
    <citation type="submission" date="2016-07" db="EMBL/GenBank/DDBJ databases">
        <title>Draft genome of the white-rot fungus Obba rivulosa 3A-2.</title>
        <authorList>
            <consortium name="DOE Joint Genome Institute"/>
            <person name="Miettinen O."/>
            <person name="Riley R."/>
            <person name="Acob R."/>
            <person name="Barry K."/>
            <person name="Cullen D."/>
            <person name="De Vries R."/>
            <person name="Hainaut M."/>
            <person name="Hatakka A."/>
            <person name="Henrissat B."/>
            <person name="Hilden K."/>
            <person name="Kuo R."/>
            <person name="Labutti K."/>
            <person name="Lipzen A."/>
            <person name="Makela M.R."/>
            <person name="Sandor L."/>
            <person name="Spatafora J.W."/>
            <person name="Grigoriev I.V."/>
            <person name="Hibbett D.S."/>
        </authorList>
    </citation>
    <scope>NUCLEOTIDE SEQUENCE [LARGE SCALE GENOMIC DNA]</scope>
    <source>
        <strain evidence="2 3">3A-2</strain>
    </source>
</reference>
<dbReference type="AlphaFoldDB" id="A0A8E2APM8"/>
<evidence type="ECO:0000313" key="3">
    <source>
        <dbReference type="Proteomes" id="UP000250043"/>
    </source>
</evidence>
<gene>
    <name evidence="2" type="ORF">OBBRIDRAFT_829476</name>
</gene>
<proteinExistence type="predicted"/>
<keyword evidence="1" id="KW-0812">Transmembrane</keyword>
<evidence type="ECO:0000256" key="1">
    <source>
        <dbReference type="SAM" id="Phobius"/>
    </source>
</evidence>
<keyword evidence="3" id="KW-1185">Reference proteome</keyword>
<keyword evidence="1" id="KW-1133">Transmembrane helix</keyword>
<keyword evidence="1" id="KW-0472">Membrane</keyword>